<dbReference type="Proteomes" id="UP000075714">
    <property type="component" value="Unassembled WGS sequence"/>
</dbReference>
<name>A0A150G740_GONPE</name>
<evidence type="ECO:0000313" key="1">
    <source>
        <dbReference type="EMBL" id="KXZ45679.1"/>
    </source>
</evidence>
<reference evidence="2" key="1">
    <citation type="journal article" date="2016" name="Nat. Commun.">
        <title>The Gonium pectorale genome demonstrates co-option of cell cycle regulation during the evolution of multicellularity.</title>
        <authorList>
            <person name="Hanschen E.R."/>
            <person name="Marriage T.N."/>
            <person name="Ferris P.J."/>
            <person name="Hamaji T."/>
            <person name="Toyoda A."/>
            <person name="Fujiyama A."/>
            <person name="Neme R."/>
            <person name="Noguchi H."/>
            <person name="Minakuchi Y."/>
            <person name="Suzuki M."/>
            <person name="Kawai-Toyooka H."/>
            <person name="Smith D.R."/>
            <person name="Sparks H."/>
            <person name="Anderson J."/>
            <person name="Bakaric R."/>
            <person name="Luria V."/>
            <person name="Karger A."/>
            <person name="Kirschner M.W."/>
            <person name="Durand P.M."/>
            <person name="Michod R.E."/>
            <person name="Nozaki H."/>
            <person name="Olson B.J."/>
        </authorList>
    </citation>
    <scope>NUCLEOTIDE SEQUENCE [LARGE SCALE GENOMIC DNA]</scope>
    <source>
        <strain evidence="2">NIES-2863</strain>
    </source>
</reference>
<comment type="caution">
    <text evidence="1">The sequence shown here is derived from an EMBL/GenBank/DDBJ whole genome shotgun (WGS) entry which is preliminary data.</text>
</comment>
<accession>A0A150G740</accession>
<keyword evidence="2" id="KW-1185">Reference proteome</keyword>
<dbReference type="AlphaFoldDB" id="A0A150G740"/>
<dbReference type="OrthoDB" id="524818at2759"/>
<evidence type="ECO:0000313" key="2">
    <source>
        <dbReference type="Proteomes" id="UP000075714"/>
    </source>
</evidence>
<organism evidence="1 2">
    <name type="scientific">Gonium pectorale</name>
    <name type="common">Green alga</name>
    <dbReference type="NCBI Taxonomy" id="33097"/>
    <lineage>
        <taxon>Eukaryota</taxon>
        <taxon>Viridiplantae</taxon>
        <taxon>Chlorophyta</taxon>
        <taxon>core chlorophytes</taxon>
        <taxon>Chlorophyceae</taxon>
        <taxon>CS clade</taxon>
        <taxon>Chlamydomonadales</taxon>
        <taxon>Volvocaceae</taxon>
        <taxon>Gonium</taxon>
    </lineage>
</organism>
<dbReference type="EMBL" id="LSYV01000053">
    <property type="protein sequence ID" value="KXZ45679.1"/>
    <property type="molecule type" value="Genomic_DNA"/>
</dbReference>
<gene>
    <name evidence="1" type="ORF">GPECTOR_52g76</name>
</gene>
<sequence>MAELKNIATEYDATKKSLKSSAKFKVADGLNLKLKHTNPGDKFGLELDGKRWSATYDVKSKDVELTGKFKFDAGELKIKQKVPASKLHLVPSPEVQWKSHVVKGKKFAWEVEPSYCFQARKAKLEQTLELDGGKHKLKLEADSKAGPKAGVAQLTTKVGASWAKSLSLKYSQAAGPSIIHELEPSKKVHLKSTVGLKGRDLKVVAEVKPGKVAGLKPKLTLEGKVTAKAPLAPTGVIAGLSLDV</sequence>
<proteinExistence type="predicted"/>
<protein>
    <submittedName>
        <fullName evidence="1">Uncharacterized protein</fullName>
    </submittedName>
</protein>